<dbReference type="Proteomes" id="UP001480595">
    <property type="component" value="Unassembled WGS sequence"/>
</dbReference>
<dbReference type="Pfam" id="PF03881">
    <property type="entry name" value="Fructosamin_kin"/>
    <property type="match status" value="1"/>
</dbReference>
<dbReference type="RefSeq" id="XP_066719961.1">
    <property type="nucleotide sequence ID" value="XM_066854106.1"/>
</dbReference>
<dbReference type="PANTHER" id="PTHR12149">
    <property type="entry name" value="FRUCTOSAMINE 3 KINASE-RELATED PROTEIN"/>
    <property type="match status" value="1"/>
</dbReference>
<protein>
    <recommendedName>
        <fullName evidence="1">protein-ribulosamine 3-kinase</fullName>
        <ecNumber evidence="1">2.7.1.172</ecNumber>
    </recommendedName>
</protein>
<comment type="catalytic activity">
    <reaction evidence="2">
        <text>N(6)-D-ribulosyl-L-lysyl-[protein] + ATP = N(6)-(3-O-phospho-D-ribulosyl)-L-lysyl-[protein] + ADP + H(+)</text>
        <dbReference type="Rhea" id="RHEA:48432"/>
        <dbReference type="Rhea" id="RHEA-COMP:12103"/>
        <dbReference type="Rhea" id="RHEA-COMP:12104"/>
        <dbReference type="ChEBI" id="CHEBI:15378"/>
        <dbReference type="ChEBI" id="CHEBI:30616"/>
        <dbReference type="ChEBI" id="CHEBI:90418"/>
        <dbReference type="ChEBI" id="CHEBI:90420"/>
        <dbReference type="ChEBI" id="CHEBI:456216"/>
        <dbReference type="EC" id="2.7.1.172"/>
    </reaction>
    <physiologicalReaction direction="left-to-right" evidence="2">
        <dbReference type="Rhea" id="RHEA:48433"/>
    </physiologicalReaction>
</comment>
<dbReference type="EC" id="2.7.1.172" evidence="1"/>
<evidence type="ECO:0000256" key="1">
    <source>
        <dbReference type="ARBA" id="ARBA00011961"/>
    </source>
</evidence>
<organism evidence="4 5">
    <name type="scientific">Apiospora phragmitis</name>
    <dbReference type="NCBI Taxonomy" id="2905665"/>
    <lineage>
        <taxon>Eukaryota</taxon>
        <taxon>Fungi</taxon>
        <taxon>Dikarya</taxon>
        <taxon>Ascomycota</taxon>
        <taxon>Pezizomycotina</taxon>
        <taxon>Sordariomycetes</taxon>
        <taxon>Xylariomycetidae</taxon>
        <taxon>Amphisphaeriales</taxon>
        <taxon>Apiosporaceae</taxon>
        <taxon>Apiospora</taxon>
    </lineage>
</organism>
<comment type="caution">
    <text evidence="4">The sequence shown here is derived from an EMBL/GenBank/DDBJ whole genome shotgun (WGS) entry which is preliminary data.</text>
</comment>
<feature type="region of interest" description="Disordered" evidence="3">
    <location>
        <begin position="40"/>
        <end position="92"/>
    </location>
</feature>
<dbReference type="InterPro" id="IPR011009">
    <property type="entry name" value="Kinase-like_dom_sf"/>
</dbReference>
<evidence type="ECO:0000313" key="4">
    <source>
        <dbReference type="EMBL" id="KAK8078890.1"/>
    </source>
</evidence>
<evidence type="ECO:0000256" key="2">
    <source>
        <dbReference type="ARBA" id="ARBA00048655"/>
    </source>
</evidence>
<dbReference type="Gene3D" id="3.90.1200.10">
    <property type="match status" value="1"/>
</dbReference>
<dbReference type="GeneID" id="92087169"/>
<feature type="region of interest" description="Disordered" evidence="3">
    <location>
        <begin position="1"/>
        <end position="26"/>
    </location>
</feature>
<dbReference type="PANTHER" id="PTHR12149:SF8">
    <property type="entry name" value="PROTEIN-RIBULOSAMINE 3-KINASE"/>
    <property type="match status" value="1"/>
</dbReference>
<proteinExistence type="predicted"/>
<keyword evidence="5" id="KW-1185">Reference proteome</keyword>
<reference evidence="4 5" key="1">
    <citation type="submission" date="2023-01" db="EMBL/GenBank/DDBJ databases">
        <title>Analysis of 21 Apiospora genomes using comparative genomics revels a genus with tremendous synthesis potential of carbohydrate active enzymes and secondary metabolites.</title>
        <authorList>
            <person name="Sorensen T."/>
        </authorList>
    </citation>
    <scope>NUCLEOTIDE SEQUENCE [LARGE SCALE GENOMIC DNA]</scope>
    <source>
        <strain evidence="4 5">CBS 135458</strain>
    </source>
</reference>
<gene>
    <name evidence="4" type="ORF">PG994_002697</name>
</gene>
<dbReference type="InterPro" id="IPR016477">
    <property type="entry name" value="Fructo-/Ketosamine-3-kinase"/>
</dbReference>
<feature type="compositionally biased region" description="Low complexity" evidence="3">
    <location>
        <begin position="42"/>
        <end position="62"/>
    </location>
</feature>
<dbReference type="EMBL" id="JAQQWL010000003">
    <property type="protein sequence ID" value="KAK8078890.1"/>
    <property type="molecule type" value="Genomic_DNA"/>
</dbReference>
<evidence type="ECO:0000313" key="5">
    <source>
        <dbReference type="Proteomes" id="UP001480595"/>
    </source>
</evidence>
<evidence type="ECO:0000256" key="3">
    <source>
        <dbReference type="SAM" id="MobiDB-lite"/>
    </source>
</evidence>
<sequence length="437" mass="48650">MNPPNPWCPSVRSLTRPKGATAPLARSSCNKANPCVSYPSVTRRTSTLGSRARASTATAGTRSLRDVDCTRSSGSKGKDAVSKPRRPAIRASTALPEGSTFRSVEHFAVSAYTITGRVKADDADGEEQSYFLKVAFEDHGMTMLRGEYESSKVQEPPTYFCLSEFVDMDVTARPNPAEFTRRLAQLHKLSESPTGKFGFAVPTCDGQVARTVDWEESWAVFFRKLLLGICQRDVETNGPWPEMERATKQVAEAVIPRLLGPLQENGRELKPCIIHGDLWEGNMGIVRKTDRSILFDVGSYYAHNEMELGHWRCEFSTVFCDKAYMDAYFRNYPRAEPTEECDDRNRLYSLQGAVNYSAGHPKSSLRNTLVLLDTPFSSWRKVFGISTNQEHCSRAYNNMCYLCQKYAPIDGIDAYDASIDPAITGATITPHADAVLL</sequence>
<name>A0ABR1W8R4_9PEZI</name>
<accession>A0ABR1W8R4</accession>
<dbReference type="SUPFAM" id="SSF56112">
    <property type="entry name" value="Protein kinase-like (PK-like)"/>
    <property type="match status" value="1"/>
</dbReference>